<dbReference type="Proteomes" id="UP000319210">
    <property type="component" value="Unassembled WGS sequence"/>
</dbReference>
<dbReference type="EMBL" id="BJMM01000009">
    <property type="protein sequence ID" value="GEB49757.1"/>
    <property type="molecule type" value="Genomic_DNA"/>
</dbReference>
<dbReference type="GO" id="GO:0003700">
    <property type="term" value="F:DNA-binding transcription factor activity"/>
    <property type="evidence" value="ECO:0007669"/>
    <property type="project" value="TreeGrafter"/>
</dbReference>
<dbReference type="AlphaFoldDB" id="A0A4Y3QYN3"/>
<comment type="caution">
    <text evidence="6">The sequence shown here is derived from an EMBL/GenBank/DDBJ whole genome shotgun (WGS) entry which is preliminary data.</text>
</comment>
<keyword evidence="2" id="KW-0238">DNA-binding</keyword>
<dbReference type="PANTHER" id="PTHR30055">
    <property type="entry name" value="HTH-TYPE TRANSCRIPTIONAL REGULATOR RUTR"/>
    <property type="match status" value="1"/>
</dbReference>
<dbReference type="SUPFAM" id="SSF46689">
    <property type="entry name" value="Homeodomain-like"/>
    <property type="match status" value="1"/>
</dbReference>
<evidence type="ECO:0000256" key="3">
    <source>
        <dbReference type="ARBA" id="ARBA00023163"/>
    </source>
</evidence>
<dbReference type="RefSeq" id="WP_371863919.1">
    <property type="nucleotide sequence ID" value="NZ_BJMM01000009.1"/>
</dbReference>
<evidence type="ECO:0000313" key="6">
    <source>
        <dbReference type="EMBL" id="GEB49757.1"/>
    </source>
</evidence>
<name>A0A4Y3QYN3_STRCI</name>
<evidence type="ECO:0000313" key="7">
    <source>
        <dbReference type="Proteomes" id="UP000319210"/>
    </source>
</evidence>
<evidence type="ECO:0000256" key="1">
    <source>
        <dbReference type="ARBA" id="ARBA00023015"/>
    </source>
</evidence>
<dbReference type="Pfam" id="PF17939">
    <property type="entry name" value="TetR_C_30"/>
    <property type="match status" value="1"/>
</dbReference>
<protein>
    <submittedName>
        <fullName evidence="6">TetR family transcriptional regulator</fullName>
    </submittedName>
</protein>
<evidence type="ECO:0000259" key="4">
    <source>
        <dbReference type="Pfam" id="PF00440"/>
    </source>
</evidence>
<proteinExistence type="predicted"/>
<evidence type="ECO:0000259" key="5">
    <source>
        <dbReference type="Pfam" id="PF17939"/>
    </source>
</evidence>
<organism evidence="6 7">
    <name type="scientific">Streptomyces cacaoi</name>
    <dbReference type="NCBI Taxonomy" id="1898"/>
    <lineage>
        <taxon>Bacteria</taxon>
        <taxon>Bacillati</taxon>
        <taxon>Actinomycetota</taxon>
        <taxon>Actinomycetes</taxon>
        <taxon>Kitasatosporales</taxon>
        <taxon>Streptomycetaceae</taxon>
        <taxon>Streptomyces</taxon>
    </lineage>
</organism>
<dbReference type="Pfam" id="PF00440">
    <property type="entry name" value="TetR_N"/>
    <property type="match status" value="1"/>
</dbReference>
<keyword evidence="3" id="KW-0804">Transcription</keyword>
<keyword evidence="1" id="KW-0805">Transcription regulation</keyword>
<dbReference type="InterPro" id="IPR001647">
    <property type="entry name" value="HTH_TetR"/>
</dbReference>
<dbReference type="InterPro" id="IPR050109">
    <property type="entry name" value="HTH-type_TetR-like_transc_reg"/>
</dbReference>
<keyword evidence="7" id="KW-1185">Reference proteome</keyword>
<dbReference type="GO" id="GO:0000976">
    <property type="term" value="F:transcription cis-regulatory region binding"/>
    <property type="evidence" value="ECO:0007669"/>
    <property type="project" value="TreeGrafter"/>
</dbReference>
<dbReference type="InterPro" id="IPR041586">
    <property type="entry name" value="PsrA_TetR_C"/>
</dbReference>
<evidence type="ECO:0000256" key="2">
    <source>
        <dbReference type="ARBA" id="ARBA00023125"/>
    </source>
</evidence>
<feature type="domain" description="HTH tetR-type" evidence="4">
    <location>
        <begin position="16"/>
        <end position="63"/>
    </location>
</feature>
<reference evidence="6 7" key="1">
    <citation type="submission" date="2019-06" db="EMBL/GenBank/DDBJ databases">
        <title>Whole genome shotgun sequence of Streptomyces cacaoi subsp. cacaoi NBRC 12748.</title>
        <authorList>
            <person name="Hosoyama A."/>
            <person name="Uohara A."/>
            <person name="Ohji S."/>
            <person name="Ichikawa N."/>
        </authorList>
    </citation>
    <scope>NUCLEOTIDE SEQUENCE [LARGE SCALE GENOMIC DNA]</scope>
    <source>
        <strain evidence="6 7">NBRC 12748</strain>
    </source>
</reference>
<gene>
    <name evidence="6" type="ORF">SCA03_23080</name>
</gene>
<accession>A0A4Y3QYN3</accession>
<dbReference type="InterPro" id="IPR009057">
    <property type="entry name" value="Homeodomain-like_sf"/>
</dbReference>
<dbReference type="Gene3D" id="1.10.357.10">
    <property type="entry name" value="Tetracycline Repressor, domain 2"/>
    <property type="match status" value="1"/>
</dbReference>
<dbReference type="PANTHER" id="PTHR30055:SF234">
    <property type="entry name" value="HTH-TYPE TRANSCRIPTIONAL REGULATOR BETI"/>
    <property type="match status" value="1"/>
</dbReference>
<feature type="domain" description="PsrA tetracyclin repressor-like C-terminal" evidence="5">
    <location>
        <begin position="94"/>
        <end position="204"/>
    </location>
</feature>
<sequence>MQTVRDERTAGTRDALMAAAERLFAEHGLSAVSNRQIAEAAGQRNNTVVGYHFGSKTALVRAIMTRRGEQTDVIRRRHVAAVDGSGDVRDWVGALVRPVTEHLASLGTPSWNARMTVQVMTDPTMRELVSEEACARPPLRQILDGLGRCLPGVPDEVRAERGAMARHLINHTCAERERALAEGTGPRYRSWHHTADALTDAVTGLLTAPVTAPREEC</sequence>